<keyword evidence="6" id="KW-1185">Reference proteome</keyword>
<sequence>MADIIPKAFDGMTLSLAAVPLKGNPGEQGKGLRGDPGDSNYQLWLKAGNTGSLEDFLIAMKGEKGDEGKGLTNRGNWQVGPYMPGDYVFADGTQTVTSMWIYRGNEEFISTIPPNTDPDNWIEFAADTGKPLELRNTGEKIQWRIEGDVEWIDLIFVADLRGPAGQKGEKGDKGDAGTGLNNRGTWAAGTYQPGDYVFSAGTTATTSMWILSSTTAYVSNTAPMNDTSHWIEFAAPSGPKGDDGDDGLSVNLRKTATAIQYQQTGSPWTDLVLLSEIKGDQGVKGDQGIQGIQGVKGDTGQTGAKGDKGDPGTTDYTNLSNKPSLGTAAAKNVEDFTTPSTPSFSESLLINRVNTAGVEATLRTTAANAPVIHYEYRNESTSDGRPLANQLIGAAGARPWAGSDWTPHSAAAYHFGAAEDHTATSQATFINLSITPYGATVASRYAAATFNADGDIINSKGLTLRMVNSVERGRGIQVLRNGAAEISMVGSDPSGYSTLLRSFSFGGGNINSPQATPASNGTGFAFCGHDGVSWTGAKAIVKLGSGLTAWTQTSTPTFIDVETTASGSTTRTLRLRIMDTGSVYLANSVERTDTPSSGLYIWSENGECKIKTSSGVVKEVAPSRTSVQAVRDAAAVSLTTGSYASVIYTLENVDTLSEYNPSTGVFTPKTAGLYLIQCSCHLGGVPAGAEIVLRVRVGGTEIARVYNSTYAAGGNTVANGTAMLQLAVNATVDFQIYVGGSGTPSILANSVTGTRLGIQKLA</sequence>
<evidence type="ECO:0000313" key="5">
    <source>
        <dbReference type="EMBL" id="AVO23141.1"/>
    </source>
</evidence>
<dbReference type="SUPFAM" id="SSF49842">
    <property type="entry name" value="TNF-like"/>
    <property type="match status" value="1"/>
</dbReference>
<dbReference type="InterPro" id="IPR008983">
    <property type="entry name" value="Tumour_necrosis_fac-like_dom"/>
</dbReference>
<feature type="domain" description="C1q" evidence="4">
    <location>
        <begin position="645"/>
        <end position="737"/>
    </location>
</feature>
<proteinExistence type="predicted"/>
<protein>
    <submittedName>
        <fullName evidence="5">L-shaped tail fiber protein</fullName>
    </submittedName>
</protein>
<keyword evidence="2" id="KW-0964">Secreted</keyword>
<evidence type="ECO:0000256" key="1">
    <source>
        <dbReference type="ARBA" id="ARBA00004613"/>
    </source>
</evidence>
<dbReference type="EMBL" id="MG983743">
    <property type="protein sequence ID" value="AVO23141.1"/>
    <property type="molecule type" value="Genomic_DNA"/>
</dbReference>
<reference evidence="5" key="1">
    <citation type="submission" date="2018-02" db="EMBL/GenBank/DDBJ databases">
        <authorList>
            <person name="Miller M."/>
            <person name="Deiulio A."/>
            <person name="Douthitt C."/>
            <person name="McMahon J."/>
            <person name="Holland C."/>
            <person name="Wiersma-Koch H."/>
            <person name="Turechek W."/>
            <person name="D'Elia T."/>
        </authorList>
    </citation>
    <scope>NUCLEOTIDE SEQUENCE [LARGE SCALE GENOMIC DNA]</scope>
</reference>
<organism evidence="5 6">
    <name type="scientific">Xanthomonas phage RiverRider</name>
    <dbReference type="NCBI Taxonomy" id="2108116"/>
    <lineage>
        <taxon>Viruses</taxon>
        <taxon>Duplodnaviria</taxon>
        <taxon>Heunggongvirae</taxon>
        <taxon>Uroviricota</taxon>
        <taxon>Caudoviricetes</taxon>
        <taxon>Schitoviridae</taxon>
        <taxon>Riverridervirus</taxon>
        <taxon>Riverridervirus riverrider</taxon>
    </lineage>
</organism>
<dbReference type="PANTHER" id="PTHR15427:SF33">
    <property type="entry name" value="COLLAGEN IV NC1 DOMAIN-CONTAINING PROTEIN"/>
    <property type="match status" value="1"/>
</dbReference>
<evidence type="ECO:0000259" key="4">
    <source>
        <dbReference type="Pfam" id="PF00386"/>
    </source>
</evidence>
<dbReference type="Proteomes" id="UP000241502">
    <property type="component" value="Segment"/>
</dbReference>
<dbReference type="InterPro" id="IPR001073">
    <property type="entry name" value="C1q_dom"/>
</dbReference>
<feature type="region of interest" description="Disordered" evidence="3">
    <location>
        <begin position="283"/>
        <end position="323"/>
    </location>
</feature>
<evidence type="ECO:0000313" key="6">
    <source>
        <dbReference type="Proteomes" id="UP000241502"/>
    </source>
</evidence>
<feature type="compositionally biased region" description="Polar residues" evidence="3">
    <location>
        <begin position="314"/>
        <end position="323"/>
    </location>
</feature>
<dbReference type="Gene3D" id="2.60.120.40">
    <property type="match status" value="1"/>
</dbReference>
<gene>
    <name evidence="5" type="ORF">RIVERRIDER_60</name>
</gene>
<evidence type="ECO:0000256" key="2">
    <source>
        <dbReference type="ARBA" id="ARBA00022525"/>
    </source>
</evidence>
<name>A0A2P1JUV4_9CAUD</name>
<accession>A0A2P1JUV4</accession>
<evidence type="ECO:0000256" key="3">
    <source>
        <dbReference type="SAM" id="MobiDB-lite"/>
    </source>
</evidence>
<comment type="subcellular location">
    <subcellularLocation>
        <location evidence="1">Secreted</location>
    </subcellularLocation>
</comment>
<dbReference type="Pfam" id="PF00386">
    <property type="entry name" value="C1q"/>
    <property type="match status" value="1"/>
</dbReference>
<dbReference type="InterPro" id="IPR050392">
    <property type="entry name" value="Collagen/C1q_domain"/>
</dbReference>
<dbReference type="PANTHER" id="PTHR15427">
    <property type="entry name" value="EMILIN ELASTIN MICROFIBRIL INTERFACE-LOCATED PROTEIN ELASTIN MICROFIBRIL INTERFACER"/>
    <property type="match status" value="1"/>
</dbReference>